<name>A9EDJ9_9FLAO</name>
<keyword evidence="1" id="KW-0732">Signal</keyword>
<feature type="signal peptide" evidence="1">
    <location>
        <begin position="1"/>
        <end position="18"/>
    </location>
</feature>
<dbReference type="Pfam" id="PF10077">
    <property type="entry name" value="DUF2314"/>
    <property type="match status" value="1"/>
</dbReference>
<reference evidence="3 4" key="1">
    <citation type="journal article" date="2011" name="J. Bacteriol.">
        <title>Genome sequence of the algicidal bacterium Kordia algicida OT-1.</title>
        <authorList>
            <person name="Lee H.S."/>
            <person name="Kang S.G."/>
            <person name="Kwon K.K."/>
            <person name="Lee J.H."/>
            <person name="Kim S.J."/>
        </authorList>
    </citation>
    <scope>NUCLEOTIDE SEQUENCE [LARGE SCALE GENOMIC DNA]</scope>
    <source>
        <strain evidence="3 4">OT-1</strain>
    </source>
</reference>
<organism evidence="3 4">
    <name type="scientific">Kordia algicida OT-1</name>
    <dbReference type="NCBI Taxonomy" id="391587"/>
    <lineage>
        <taxon>Bacteria</taxon>
        <taxon>Pseudomonadati</taxon>
        <taxon>Bacteroidota</taxon>
        <taxon>Flavobacteriia</taxon>
        <taxon>Flavobacteriales</taxon>
        <taxon>Flavobacteriaceae</taxon>
        <taxon>Kordia</taxon>
    </lineage>
</organism>
<accession>A9EDJ9</accession>
<feature type="domain" description="DUF2314" evidence="2">
    <location>
        <begin position="351"/>
        <end position="423"/>
    </location>
</feature>
<protein>
    <recommendedName>
        <fullName evidence="2">DUF2314 domain-containing protein</fullName>
    </recommendedName>
</protein>
<keyword evidence="4" id="KW-1185">Reference proteome</keyword>
<dbReference type="eggNOG" id="COG3779">
    <property type="taxonomic scope" value="Bacteria"/>
</dbReference>
<gene>
    <name evidence="3" type="ORF">KAOT1_00840</name>
</gene>
<dbReference type="InterPro" id="IPR018756">
    <property type="entry name" value="DUF2314"/>
</dbReference>
<evidence type="ECO:0000313" key="4">
    <source>
        <dbReference type="Proteomes" id="UP000002945"/>
    </source>
</evidence>
<proteinExistence type="predicted"/>
<dbReference type="RefSeq" id="WP_007092744.1">
    <property type="nucleotide sequence ID" value="NZ_CP142125.1"/>
</dbReference>
<dbReference type="OrthoDB" id="884440at2"/>
<dbReference type="HOGENOM" id="CLU_646928_0_0_10"/>
<dbReference type="Proteomes" id="UP000002945">
    <property type="component" value="Unassembled WGS sequence"/>
</dbReference>
<dbReference type="AlphaFoldDB" id="A9EDJ9"/>
<evidence type="ECO:0000313" key="3">
    <source>
        <dbReference type="EMBL" id="EDP94242.1"/>
    </source>
</evidence>
<feature type="chain" id="PRO_5002738143" description="DUF2314 domain-containing protein" evidence="1">
    <location>
        <begin position="19"/>
        <end position="435"/>
    </location>
</feature>
<comment type="caution">
    <text evidence="3">The sequence shown here is derived from an EMBL/GenBank/DDBJ whole genome shotgun (WGS) entry which is preliminary data.</text>
</comment>
<evidence type="ECO:0000256" key="1">
    <source>
        <dbReference type="SAM" id="SignalP"/>
    </source>
</evidence>
<dbReference type="EMBL" id="ABIB01000023">
    <property type="protein sequence ID" value="EDP94242.1"/>
    <property type="molecule type" value="Genomic_DNA"/>
</dbReference>
<evidence type="ECO:0000259" key="2">
    <source>
        <dbReference type="Pfam" id="PF10077"/>
    </source>
</evidence>
<sequence>MKYFLFLFLVLNSLTTTAQNSNEIDGSLSEIGFYTMNTPLTETTIKKELKKVFPDIKFVDDAPEKIDGTMAYMEAITDVAEVYPAHDMEYLAYFAEGFSKEQKEQLQTSKNAFILVLYYQKKDVFTHSKKLFDWVYKKIKDTDYVVYDGEVREYFSPKTWKRDRVDAWENGIPSAINQLTIHSYRKDEYCRSITFGMQRFGLPDLIIDDSPCTNVTSVNQLLTIMGQLLLEGNKVQEKELFIDLEAIQNTILKNLISEIVYENAEKKATINFDTNVLQEEGDPFNLLYEVNFENDAYKNPQAYENEVFAKLFGSEDEITHIKHNEEILAASERAKKHLPALQKLFNNGLDQSSLLLKAPFTTDSGGNEWMWIEVTKWDDETIEGILQNDPYYIKDLKSGAKVTVQQADVFDYILYKADGSSEGNETGKLIQKYGN</sequence>